<evidence type="ECO:0000313" key="9">
    <source>
        <dbReference type="EMBL" id="MBP2702760.1"/>
    </source>
</evidence>
<name>A0A941AGC1_9ACTN</name>
<evidence type="ECO:0000313" key="10">
    <source>
        <dbReference type="Proteomes" id="UP000674234"/>
    </source>
</evidence>
<keyword evidence="10" id="KW-1185">Reference proteome</keyword>
<evidence type="ECO:0000256" key="4">
    <source>
        <dbReference type="ARBA" id="ARBA00022692"/>
    </source>
</evidence>
<feature type="transmembrane region" description="Helical" evidence="7">
    <location>
        <begin position="59"/>
        <end position="80"/>
    </location>
</feature>
<evidence type="ECO:0000256" key="5">
    <source>
        <dbReference type="ARBA" id="ARBA00022989"/>
    </source>
</evidence>
<keyword evidence="4 7" id="KW-0812">Transmembrane</keyword>
<feature type="transmembrane region" description="Helical" evidence="7">
    <location>
        <begin position="20"/>
        <end position="39"/>
    </location>
</feature>
<keyword evidence="3 7" id="KW-1003">Cell membrane</keyword>
<keyword evidence="6 7" id="KW-0472">Membrane</keyword>
<protein>
    <submittedName>
        <fullName evidence="9">VTT domain-containing protein</fullName>
    </submittedName>
</protein>
<dbReference type="InterPro" id="IPR032818">
    <property type="entry name" value="DedA-like"/>
</dbReference>
<dbReference type="PANTHER" id="PTHR30353">
    <property type="entry name" value="INNER MEMBRANE PROTEIN DEDA-RELATED"/>
    <property type="match status" value="1"/>
</dbReference>
<evidence type="ECO:0000259" key="8">
    <source>
        <dbReference type="Pfam" id="PF09335"/>
    </source>
</evidence>
<sequence>MISSLADLADTLAGQHGPAVVLATFLFMAAETSLLVGLLVPGDAAVLLFGTTVGTPWQYAALIAAAALGAMMGETIGYLIGSRYGTAVRYSRLGRRLGEGRWARAEEVARGESGGRALIATRFVPVLHSMVPVIAGTLGMPYRRFIAWEAAGCLVWAATYLGIGALAGTALRAHGSQMGYAASAVLVALILTVTAVSRKVRRR</sequence>
<dbReference type="GO" id="GO:0005886">
    <property type="term" value="C:plasma membrane"/>
    <property type="evidence" value="ECO:0007669"/>
    <property type="project" value="UniProtKB-SubCell"/>
</dbReference>
<dbReference type="PANTHER" id="PTHR30353:SF15">
    <property type="entry name" value="INNER MEMBRANE PROTEIN YABI"/>
    <property type="match status" value="1"/>
</dbReference>
<dbReference type="EMBL" id="JAFCNB010000001">
    <property type="protein sequence ID" value="MBP2702760.1"/>
    <property type="molecule type" value="Genomic_DNA"/>
</dbReference>
<dbReference type="Proteomes" id="UP000674234">
    <property type="component" value="Unassembled WGS sequence"/>
</dbReference>
<dbReference type="AlphaFoldDB" id="A0A941AGC1"/>
<feature type="transmembrane region" description="Helical" evidence="7">
    <location>
        <begin position="145"/>
        <end position="166"/>
    </location>
</feature>
<comment type="similarity">
    <text evidence="2 7">Belongs to the DedA family.</text>
</comment>
<dbReference type="Pfam" id="PF09335">
    <property type="entry name" value="VTT_dom"/>
    <property type="match status" value="1"/>
</dbReference>
<proteinExistence type="inferred from homology"/>
<evidence type="ECO:0000256" key="1">
    <source>
        <dbReference type="ARBA" id="ARBA00004651"/>
    </source>
</evidence>
<feature type="transmembrane region" description="Helical" evidence="7">
    <location>
        <begin position="178"/>
        <end position="197"/>
    </location>
</feature>
<feature type="domain" description="VTT" evidence="8">
    <location>
        <begin position="40"/>
        <end position="165"/>
    </location>
</feature>
<evidence type="ECO:0000256" key="3">
    <source>
        <dbReference type="ARBA" id="ARBA00022475"/>
    </source>
</evidence>
<comment type="subcellular location">
    <subcellularLocation>
        <location evidence="1 7">Cell membrane</location>
        <topology evidence="1 7">Multi-pass membrane protein</topology>
    </subcellularLocation>
</comment>
<keyword evidence="5 7" id="KW-1133">Transmembrane helix</keyword>
<dbReference type="InterPro" id="IPR032816">
    <property type="entry name" value="VTT_dom"/>
</dbReference>
<organism evidence="9 10">
    <name type="scientific">Microbispora oryzae</name>
    <dbReference type="NCBI Taxonomy" id="2806554"/>
    <lineage>
        <taxon>Bacteria</taxon>
        <taxon>Bacillati</taxon>
        <taxon>Actinomycetota</taxon>
        <taxon>Actinomycetes</taxon>
        <taxon>Streptosporangiales</taxon>
        <taxon>Streptosporangiaceae</taxon>
        <taxon>Microbispora</taxon>
    </lineage>
</organism>
<comment type="caution">
    <text evidence="9">The sequence shown here is derived from an EMBL/GenBank/DDBJ whole genome shotgun (WGS) entry which is preliminary data.</text>
</comment>
<evidence type="ECO:0000256" key="2">
    <source>
        <dbReference type="ARBA" id="ARBA00010792"/>
    </source>
</evidence>
<gene>
    <name evidence="9" type="ORF">JOL79_02955</name>
</gene>
<dbReference type="RefSeq" id="WP_210154013.1">
    <property type="nucleotide sequence ID" value="NZ_JAFCNB010000001.1"/>
</dbReference>
<reference evidence="9" key="1">
    <citation type="submission" date="2021-02" db="EMBL/GenBank/DDBJ databases">
        <title>Draft genome sequence of Microbispora sp. RL4-1S isolated from rice leaves in Thailand.</title>
        <authorList>
            <person name="Muangham S."/>
            <person name="Duangmal K."/>
        </authorList>
    </citation>
    <scope>NUCLEOTIDE SEQUENCE</scope>
    <source>
        <strain evidence="9">RL4-1S</strain>
    </source>
</reference>
<evidence type="ECO:0000256" key="6">
    <source>
        <dbReference type="ARBA" id="ARBA00023136"/>
    </source>
</evidence>
<evidence type="ECO:0000256" key="7">
    <source>
        <dbReference type="RuleBase" id="RU367016"/>
    </source>
</evidence>
<accession>A0A941AGC1</accession>